<dbReference type="PANTHER" id="PTHR16184:SF6">
    <property type="entry name" value="ELONGATOR COMPLEX PROTEIN 6"/>
    <property type="match status" value="1"/>
</dbReference>
<accession>A0A0F8A124</accession>
<organism evidence="3 4">
    <name type="scientific">Hirsutella minnesotensis 3608</name>
    <dbReference type="NCBI Taxonomy" id="1043627"/>
    <lineage>
        <taxon>Eukaryota</taxon>
        <taxon>Fungi</taxon>
        <taxon>Dikarya</taxon>
        <taxon>Ascomycota</taxon>
        <taxon>Pezizomycotina</taxon>
        <taxon>Sordariomycetes</taxon>
        <taxon>Hypocreomycetidae</taxon>
        <taxon>Hypocreales</taxon>
        <taxon>Ophiocordycipitaceae</taxon>
        <taxon>Hirsutella</taxon>
    </lineage>
</organism>
<evidence type="ECO:0000313" key="4">
    <source>
        <dbReference type="Proteomes" id="UP000054481"/>
    </source>
</evidence>
<dbReference type="InterPro" id="IPR018627">
    <property type="entry name" value="ELP6"/>
</dbReference>
<dbReference type="Proteomes" id="UP000054481">
    <property type="component" value="Unassembled WGS sequence"/>
</dbReference>
<proteinExistence type="inferred from homology"/>
<dbReference type="EMBL" id="KQ030515">
    <property type="protein sequence ID" value="KJZ75802.1"/>
    <property type="molecule type" value="Genomic_DNA"/>
</dbReference>
<evidence type="ECO:0000256" key="1">
    <source>
        <dbReference type="ARBA" id="ARBA00005043"/>
    </source>
</evidence>
<dbReference type="InterPro" id="IPR027417">
    <property type="entry name" value="P-loop_NTPase"/>
</dbReference>
<comment type="similarity">
    <text evidence="2">Belongs to the ELP6 family.</text>
</comment>
<name>A0A0F8A124_9HYPO</name>
<dbReference type="OrthoDB" id="9995306at2759"/>
<evidence type="ECO:0008006" key="5">
    <source>
        <dbReference type="Google" id="ProtNLM"/>
    </source>
</evidence>
<dbReference type="Gene3D" id="3.40.50.300">
    <property type="entry name" value="P-loop containing nucleotide triphosphate hydrolases"/>
    <property type="match status" value="1"/>
</dbReference>
<dbReference type="UniPathway" id="UPA00988"/>
<sequence length="235" mass="25196">MSRVPPLLEPILRLPPESGLVLVTSVLGASANWLVLRWAYALLQTSDHRQRQQQRLEQGDEGDAQQGRGRDVAVVLVSFMRDMAFWREGAARLGLDLDAHGRAGRFVFVDGLSGLFAPAAARPKPRPGTAEQVRAGCRAVLVIDQLDALLATASPADNVSNLTLQNMLLSLREGLEVVVSRDVSGVVRVSVRDGDDDDGDGDEFGAGLGRAGGEDVEFLYHVAGDGAVKVFERGT</sequence>
<dbReference type="PANTHER" id="PTHR16184">
    <property type="entry name" value="ELONGATOR COMPLEX PROTEIN 6"/>
    <property type="match status" value="1"/>
</dbReference>
<dbReference type="GO" id="GO:0033588">
    <property type="term" value="C:elongator holoenzyme complex"/>
    <property type="evidence" value="ECO:0007669"/>
    <property type="project" value="InterPro"/>
</dbReference>
<gene>
    <name evidence="3" type="ORF">HIM_04959</name>
</gene>
<dbReference type="AlphaFoldDB" id="A0A0F8A124"/>
<protein>
    <recommendedName>
        <fullName evidence="5">DNA recombination and repair protein Rad51-like C-terminal domain-containing protein</fullName>
    </recommendedName>
</protein>
<reference evidence="3 4" key="1">
    <citation type="journal article" date="2014" name="Genome Biol. Evol.">
        <title>Comparative genomics and transcriptomics analyses reveal divergent lifestyle features of nematode endoparasitic fungus Hirsutella minnesotensis.</title>
        <authorList>
            <person name="Lai Y."/>
            <person name="Liu K."/>
            <person name="Zhang X."/>
            <person name="Zhang X."/>
            <person name="Li K."/>
            <person name="Wang N."/>
            <person name="Shu C."/>
            <person name="Wu Y."/>
            <person name="Wang C."/>
            <person name="Bushley K.E."/>
            <person name="Xiang M."/>
            <person name="Liu X."/>
        </authorList>
    </citation>
    <scope>NUCLEOTIDE SEQUENCE [LARGE SCALE GENOMIC DNA]</scope>
    <source>
        <strain evidence="3 4">3608</strain>
    </source>
</reference>
<dbReference type="GO" id="GO:0002098">
    <property type="term" value="P:tRNA wobble uridine modification"/>
    <property type="evidence" value="ECO:0007669"/>
    <property type="project" value="InterPro"/>
</dbReference>
<evidence type="ECO:0000313" key="3">
    <source>
        <dbReference type="EMBL" id="KJZ75802.1"/>
    </source>
</evidence>
<comment type="pathway">
    <text evidence="1">tRNA modification; 5-methoxycarbonylmethyl-2-thiouridine-tRNA biosynthesis.</text>
</comment>
<keyword evidence="4" id="KW-1185">Reference proteome</keyword>
<evidence type="ECO:0000256" key="2">
    <source>
        <dbReference type="ARBA" id="ARBA00008837"/>
    </source>
</evidence>